<dbReference type="Pfam" id="PF01145">
    <property type="entry name" value="Band_7"/>
    <property type="match status" value="1"/>
</dbReference>
<protein>
    <recommendedName>
        <fullName evidence="2">Band 7 domain-containing protein</fullName>
    </recommendedName>
</protein>
<keyword evidence="4" id="KW-1185">Reference proteome</keyword>
<proteinExistence type="predicted"/>
<organism evidence="3 4">
    <name type="scientific">Thiohalocapsa halophila</name>
    <dbReference type="NCBI Taxonomy" id="69359"/>
    <lineage>
        <taxon>Bacteria</taxon>
        <taxon>Pseudomonadati</taxon>
        <taxon>Pseudomonadota</taxon>
        <taxon>Gammaproteobacteria</taxon>
        <taxon>Chromatiales</taxon>
        <taxon>Chromatiaceae</taxon>
        <taxon>Thiohalocapsa</taxon>
    </lineage>
</organism>
<dbReference type="PANTHER" id="PTHR23222">
    <property type="entry name" value="PROHIBITIN"/>
    <property type="match status" value="1"/>
</dbReference>
<dbReference type="Proteomes" id="UP000748752">
    <property type="component" value="Unassembled WGS sequence"/>
</dbReference>
<dbReference type="PANTHER" id="PTHR23222:SF0">
    <property type="entry name" value="PROHIBITIN 1"/>
    <property type="match status" value="1"/>
</dbReference>
<evidence type="ECO:0000259" key="2">
    <source>
        <dbReference type="Pfam" id="PF01145"/>
    </source>
</evidence>
<evidence type="ECO:0000313" key="4">
    <source>
        <dbReference type="Proteomes" id="UP000748752"/>
    </source>
</evidence>
<gene>
    <name evidence="3" type="ORF">CKO31_25730</name>
</gene>
<reference evidence="3 4" key="1">
    <citation type="journal article" date="2020" name="Microorganisms">
        <title>Osmotic Adaptation and Compatible Solute Biosynthesis of Phototrophic Bacteria as Revealed from Genome Analyses.</title>
        <authorList>
            <person name="Imhoff J.F."/>
            <person name="Rahn T."/>
            <person name="Kunzel S."/>
            <person name="Keller A."/>
            <person name="Neulinger S.C."/>
        </authorList>
    </citation>
    <scope>NUCLEOTIDE SEQUENCE [LARGE SCALE GENOMIC DNA]</scope>
    <source>
        <strain evidence="3 4">DSM 6210</strain>
    </source>
</reference>
<name>A0ABS1CQC2_9GAMM</name>
<dbReference type="CDD" id="cd03401">
    <property type="entry name" value="SPFH_prohibitin"/>
    <property type="match status" value="1"/>
</dbReference>
<feature type="domain" description="Band 7" evidence="2">
    <location>
        <begin position="17"/>
        <end position="164"/>
    </location>
</feature>
<feature type="non-terminal residue" evidence="3">
    <location>
        <position position="165"/>
    </location>
</feature>
<dbReference type="EMBL" id="NRRV01000234">
    <property type="protein sequence ID" value="MBK1634055.1"/>
    <property type="molecule type" value="Genomic_DNA"/>
</dbReference>
<evidence type="ECO:0000256" key="1">
    <source>
        <dbReference type="ARBA" id="ARBA00004167"/>
    </source>
</evidence>
<dbReference type="InterPro" id="IPR036013">
    <property type="entry name" value="Band_7/SPFH_dom_sf"/>
</dbReference>
<dbReference type="InterPro" id="IPR000163">
    <property type="entry name" value="Prohibitin"/>
</dbReference>
<accession>A0ABS1CQC2</accession>
<dbReference type="SUPFAM" id="SSF117892">
    <property type="entry name" value="Band 7/SPFH domain"/>
    <property type="match status" value="1"/>
</dbReference>
<evidence type="ECO:0000313" key="3">
    <source>
        <dbReference type="EMBL" id="MBK1634055.1"/>
    </source>
</evidence>
<comment type="subcellular location">
    <subcellularLocation>
        <location evidence="1">Membrane</location>
        <topology evidence="1">Single-pass membrane protein</topology>
    </subcellularLocation>
</comment>
<sequence length="165" mass="18213">MLLLGVAVFLADRIFIVIPAGHVGALWNRFSGTRVDRIFGEGLHIISPLDVMTPYEVRKQLVVHTLDVLSAEGLTVSLELAIRFQPEYNLVGLLHETIGPDYMVRVVIPQTESVLRKQLGNASAVQIYTNEDGLLTRALLMAMNEAGRNLVAIDDIVILQITLPD</sequence>
<comment type="caution">
    <text evidence="3">The sequence shown here is derived from an EMBL/GenBank/DDBJ whole genome shotgun (WGS) entry which is preliminary data.</text>
</comment>
<dbReference type="InterPro" id="IPR001107">
    <property type="entry name" value="Band_7"/>
</dbReference>